<reference evidence="6 7" key="1">
    <citation type="submission" date="2023-10" db="EMBL/GenBank/DDBJ databases">
        <title>Rubellicoccus peritrichatus gen. nov., sp. nov., isolated from an algae of coral reef tank.</title>
        <authorList>
            <person name="Luo J."/>
        </authorList>
    </citation>
    <scope>NUCLEOTIDE SEQUENCE [LARGE SCALE GENOMIC DNA]</scope>
    <source>
        <strain evidence="6 7">CR14</strain>
    </source>
</reference>
<accession>A0AAQ3L973</accession>
<name>A0AAQ3L973_9BACT</name>
<keyword evidence="4" id="KW-0325">Glycoprotein</keyword>
<proteinExistence type="inferred from homology"/>
<keyword evidence="7" id="KW-1185">Reference proteome</keyword>
<organism evidence="6 7">
    <name type="scientific">Rubellicoccus peritrichatus</name>
    <dbReference type="NCBI Taxonomy" id="3080537"/>
    <lineage>
        <taxon>Bacteria</taxon>
        <taxon>Pseudomonadati</taxon>
        <taxon>Verrucomicrobiota</taxon>
        <taxon>Opitutia</taxon>
        <taxon>Puniceicoccales</taxon>
        <taxon>Cerasicoccaceae</taxon>
        <taxon>Rubellicoccus</taxon>
    </lineage>
</organism>
<comment type="similarity">
    <text evidence="1">Belongs to the sulfatase family.</text>
</comment>
<dbReference type="CDD" id="cd16031">
    <property type="entry name" value="G6S_like"/>
    <property type="match status" value="1"/>
</dbReference>
<dbReference type="SUPFAM" id="SSF53649">
    <property type="entry name" value="Alkaline phosphatase-like"/>
    <property type="match status" value="1"/>
</dbReference>
<dbReference type="Gene3D" id="3.40.720.10">
    <property type="entry name" value="Alkaline Phosphatase, subunit A"/>
    <property type="match status" value="1"/>
</dbReference>
<protein>
    <submittedName>
        <fullName evidence="6">Sulfatase</fullName>
    </submittedName>
</protein>
<evidence type="ECO:0000256" key="4">
    <source>
        <dbReference type="ARBA" id="ARBA00023180"/>
    </source>
</evidence>
<dbReference type="Proteomes" id="UP001304300">
    <property type="component" value="Chromosome"/>
</dbReference>
<evidence type="ECO:0000313" key="6">
    <source>
        <dbReference type="EMBL" id="WOO39610.1"/>
    </source>
</evidence>
<dbReference type="AlphaFoldDB" id="A0AAQ3L973"/>
<evidence type="ECO:0000256" key="2">
    <source>
        <dbReference type="ARBA" id="ARBA00022729"/>
    </source>
</evidence>
<dbReference type="Pfam" id="PF00884">
    <property type="entry name" value="Sulfatase"/>
    <property type="match status" value="1"/>
</dbReference>
<feature type="domain" description="Sulfatase N-terminal" evidence="5">
    <location>
        <begin position="4"/>
        <end position="376"/>
    </location>
</feature>
<keyword evidence="3" id="KW-0378">Hydrolase</keyword>
<dbReference type="PROSITE" id="PS00523">
    <property type="entry name" value="SULFATASE_1"/>
    <property type="match status" value="1"/>
</dbReference>
<dbReference type="PANTHER" id="PTHR43108">
    <property type="entry name" value="N-ACETYLGLUCOSAMINE-6-SULFATASE FAMILY MEMBER"/>
    <property type="match status" value="1"/>
</dbReference>
<evidence type="ECO:0000256" key="1">
    <source>
        <dbReference type="ARBA" id="ARBA00008779"/>
    </source>
</evidence>
<dbReference type="GO" id="GO:0016787">
    <property type="term" value="F:hydrolase activity"/>
    <property type="evidence" value="ECO:0007669"/>
    <property type="project" value="UniProtKB-KW"/>
</dbReference>
<keyword evidence="2" id="KW-0732">Signal</keyword>
<dbReference type="InterPro" id="IPR017850">
    <property type="entry name" value="Alkaline_phosphatase_core_sf"/>
</dbReference>
<dbReference type="EMBL" id="CP136920">
    <property type="protein sequence ID" value="WOO39610.1"/>
    <property type="molecule type" value="Genomic_DNA"/>
</dbReference>
<dbReference type="InterPro" id="IPR024607">
    <property type="entry name" value="Sulfatase_CS"/>
</dbReference>
<dbReference type="KEGG" id="puo:RZN69_13380"/>
<sequence>MKRPNILFIMCDDHAAAAISAYGSKVNQTPNIDRLANEGMRLDHCYVTNSICTPSRAAIITGTHNHINRVTTLSASIDNRLPNVAKHLRLGGYQTAIYGKWHLGESERSLPTGFDDWSILPGQGEYCDPDFINPEGSETVEGYVTDIITDKCLKWIDKRDSERPFFLMCHHKAPHRNWEPKAEHRSLYNDEIPFPETFDDDYANRASFIAELEMKVKEDLTYGDLDLVEPTESISGRYYGDKIPYPSDSELPNFSLECKLTGEAFTFSTQEELGRFKYQRYMRKYLQTVHSIDENVGRMLDHLESEGILDDTVVIYTSDQGFYLGEHGWFDKRLIYEQSFQMPFLVRYPREIQAGSVNKDMISNVDFAPTWLDYADCTVPNYMQGRSFRSNLSGATPNDWTDIAYHRYWMNRDEAHNVAAHYGIRDKRYKIVYWYNESLDEPGACEGDKRKEWELFDLEKDPLELFNLYEDLDYSKVVDRMQRRLEQHMLQIGDIPQHEITAYQAM</sequence>
<dbReference type="InterPro" id="IPR000917">
    <property type="entry name" value="Sulfatase_N"/>
</dbReference>
<dbReference type="RefSeq" id="WP_317831572.1">
    <property type="nucleotide sequence ID" value="NZ_CP136920.1"/>
</dbReference>
<evidence type="ECO:0000313" key="7">
    <source>
        <dbReference type="Proteomes" id="UP001304300"/>
    </source>
</evidence>
<gene>
    <name evidence="6" type="ORF">RZN69_13380</name>
</gene>
<evidence type="ECO:0000259" key="5">
    <source>
        <dbReference type="Pfam" id="PF00884"/>
    </source>
</evidence>
<dbReference type="PANTHER" id="PTHR43108:SF6">
    <property type="entry name" value="N-SULPHOGLUCOSAMINE SULPHOHYDROLASE"/>
    <property type="match status" value="1"/>
</dbReference>
<evidence type="ECO:0000256" key="3">
    <source>
        <dbReference type="ARBA" id="ARBA00022801"/>
    </source>
</evidence>